<accession>A0AAW1PRD7</accession>
<evidence type="ECO:0000313" key="3">
    <source>
        <dbReference type="Proteomes" id="UP001465755"/>
    </source>
</evidence>
<comment type="caution">
    <text evidence="2">The sequence shown here is derived from an EMBL/GenBank/DDBJ whole genome shotgun (WGS) entry which is preliminary data.</text>
</comment>
<evidence type="ECO:0000313" key="2">
    <source>
        <dbReference type="EMBL" id="KAK9810552.1"/>
    </source>
</evidence>
<name>A0AAW1PRD7_9CHLO</name>
<dbReference type="AlphaFoldDB" id="A0AAW1PRD7"/>
<reference evidence="2 3" key="1">
    <citation type="journal article" date="2024" name="Nat. Commun.">
        <title>Phylogenomics reveals the evolutionary origins of lichenization in chlorophyte algae.</title>
        <authorList>
            <person name="Puginier C."/>
            <person name="Libourel C."/>
            <person name="Otte J."/>
            <person name="Skaloud P."/>
            <person name="Haon M."/>
            <person name="Grisel S."/>
            <person name="Petersen M."/>
            <person name="Berrin J.G."/>
            <person name="Delaux P.M."/>
            <person name="Dal Grande F."/>
            <person name="Keller J."/>
        </authorList>
    </citation>
    <scope>NUCLEOTIDE SEQUENCE [LARGE SCALE GENOMIC DNA]</scope>
    <source>
        <strain evidence="2 3">SAG 2036</strain>
    </source>
</reference>
<sequence length="88" mass="10077">MTLQGWQDQEHEAARMPKSHLNGQDRQTSPAPRQWTHLGQEINALQGIWWDQSSCIKVDLPTRQVERGSVLLWAMASQPRVCAVSRRS</sequence>
<dbReference type="Proteomes" id="UP001465755">
    <property type="component" value="Unassembled WGS sequence"/>
</dbReference>
<organism evidence="2 3">
    <name type="scientific">Symbiochloris irregularis</name>
    <dbReference type="NCBI Taxonomy" id="706552"/>
    <lineage>
        <taxon>Eukaryota</taxon>
        <taxon>Viridiplantae</taxon>
        <taxon>Chlorophyta</taxon>
        <taxon>core chlorophytes</taxon>
        <taxon>Trebouxiophyceae</taxon>
        <taxon>Trebouxiales</taxon>
        <taxon>Trebouxiaceae</taxon>
        <taxon>Symbiochloris</taxon>
    </lineage>
</organism>
<protein>
    <submittedName>
        <fullName evidence="2">Uncharacterized protein</fullName>
    </submittedName>
</protein>
<keyword evidence="3" id="KW-1185">Reference proteome</keyword>
<proteinExistence type="predicted"/>
<gene>
    <name evidence="2" type="ORF">WJX73_000204</name>
</gene>
<feature type="compositionally biased region" description="Polar residues" evidence="1">
    <location>
        <begin position="21"/>
        <end position="31"/>
    </location>
</feature>
<dbReference type="EMBL" id="JALJOQ010000015">
    <property type="protein sequence ID" value="KAK9810552.1"/>
    <property type="molecule type" value="Genomic_DNA"/>
</dbReference>
<evidence type="ECO:0000256" key="1">
    <source>
        <dbReference type="SAM" id="MobiDB-lite"/>
    </source>
</evidence>
<feature type="region of interest" description="Disordered" evidence="1">
    <location>
        <begin position="1"/>
        <end position="33"/>
    </location>
</feature>